<evidence type="ECO:0008006" key="3">
    <source>
        <dbReference type="Google" id="ProtNLM"/>
    </source>
</evidence>
<protein>
    <recommendedName>
        <fullName evidence="3">UBN2 domain-containing protein</fullName>
    </recommendedName>
</protein>
<evidence type="ECO:0000313" key="1">
    <source>
        <dbReference type="EMBL" id="KAH1056611.1"/>
    </source>
</evidence>
<name>A0A9D3USG4_9ROSI</name>
<reference evidence="1 2" key="1">
    <citation type="journal article" date="2021" name="Plant Biotechnol. J.">
        <title>Multi-omics assisted identification of the key and species-specific regulatory components of drought-tolerant mechanisms in Gossypium stocksii.</title>
        <authorList>
            <person name="Yu D."/>
            <person name="Ke L."/>
            <person name="Zhang D."/>
            <person name="Wu Y."/>
            <person name="Sun Y."/>
            <person name="Mei J."/>
            <person name="Sun J."/>
            <person name="Sun Y."/>
        </authorList>
    </citation>
    <scope>NUCLEOTIDE SEQUENCE [LARGE SCALE GENOMIC DNA]</scope>
    <source>
        <strain evidence="2">cv. E1</strain>
        <tissue evidence="1">Leaf</tissue>
    </source>
</reference>
<sequence>MSSRFTHIINGLKVLRKIHPNNDMVNKMLNSLPKSWKPRVKAIEESKDLNLLLLDELISYLLTYEIKINYNA</sequence>
<keyword evidence="2" id="KW-1185">Reference proteome</keyword>
<dbReference type="Pfam" id="PF14223">
    <property type="entry name" value="Retrotran_gag_2"/>
    <property type="match status" value="1"/>
</dbReference>
<accession>A0A9D3USG4</accession>
<dbReference type="OrthoDB" id="1932348at2759"/>
<gene>
    <name evidence="1" type="ORF">J1N35_034676</name>
</gene>
<organism evidence="1 2">
    <name type="scientific">Gossypium stocksii</name>
    <dbReference type="NCBI Taxonomy" id="47602"/>
    <lineage>
        <taxon>Eukaryota</taxon>
        <taxon>Viridiplantae</taxon>
        <taxon>Streptophyta</taxon>
        <taxon>Embryophyta</taxon>
        <taxon>Tracheophyta</taxon>
        <taxon>Spermatophyta</taxon>
        <taxon>Magnoliopsida</taxon>
        <taxon>eudicotyledons</taxon>
        <taxon>Gunneridae</taxon>
        <taxon>Pentapetalae</taxon>
        <taxon>rosids</taxon>
        <taxon>malvids</taxon>
        <taxon>Malvales</taxon>
        <taxon>Malvaceae</taxon>
        <taxon>Malvoideae</taxon>
        <taxon>Gossypium</taxon>
    </lineage>
</organism>
<evidence type="ECO:0000313" key="2">
    <source>
        <dbReference type="Proteomes" id="UP000828251"/>
    </source>
</evidence>
<proteinExistence type="predicted"/>
<comment type="caution">
    <text evidence="1">The sequence shown here is derived from an EMBL/GenBank/DDBJ whole genome shotgun (WGS) entry which is preliminary data.</text>
</comment>
<dbReference type="Proteomes" id="UP000828251">
    <property type="component" value="Unassembled WGS sequence"/>
</dbReference>
<dbReference type="EMBL" id="JAIQCV010000010">
    <property type="protein sequence ID" value="KAH1056611.1"/>
    <property type="molecule type" value="Genomic_DNA"/>
</dbReference>
<dbReference type="AlphaFoldDB" id="A0A9D3USG4"/>